<evidence type="ECO:0000256" key="1">
    <source>
        <dbReference type="ARBA" id="ARBA00022527"/>
    </source>
</evidence>
<name>A0AAW0KHQ0_QUESU</name>
<reference evidence="7 8" key="1">
    <citation type="journal article" date="2018" name="Sci. Data">
        <title>The draft genome sequence of cork oak.</title>
        <authorList>
            <person name="Ramos A.M."/>
            <person name="Usie A."/>
            <person name="Barbosa P."/>
            <person name="Barros P.M."/>
            <person name="Capote T."/>
            <person name="Chaves I."/>
            <person name="Simoes F."/>
            <person name="Abreu I."/>
            <person name="Carrasquinho I."/>
            <person name="Faro C."/>
            <person name="Guimaraes J.B."/>
            <person name="Mendonca D."/>
            <person name="Nobrega F."/>
            <person name="Rodrigues L."/>
            <person name="Saibo N.J.M."/>
            <person name="Varela M.C."/>
            <person name="Egas C."/>
            <person name="Matos J."/>
            <person name="Miguel C.M."/>
            <person name="Oliveira M.M."/>
            <person name="Ricardo C.P."/>
            <person name="Goncalves S."/>
        </authorList>
    </citation>
    <scope>NUCLEOTIDE SEQUENCE [LARGE SCALE GENOMIC DNA]</scope>
    <source>
        <strain evidence="8">cv. HL8</strain>
    </source>
</reference>
<evidence type="ECO:0000313" key="7">
    <source>
        <dbReference type="EMBL" id="KAK7838955.1"/>
    </source>
</evidence>
<protein>
    <submittedName>
        <fullName evidence="7">Cysteine-rich receptor-like protein kinase 27</fullName>
    </submittedName>
</protein>
<keyword evidence="6" id="KW-0812">Transmembrane</keyword>
<keyword evidence="3" id="KW-0547">Nucleotide-binding</keyword>
<feature type="transmembrane region" description="Helical" evidence="6">
    <location>
        <begin position="53"/>
        <end position="76"/>
    </location>
</feature>
<evidence type="ECO:0000256" key="5">
    <source>
        <dbReference type="ARBA" id="ARBA00022840"/>
    </source>
</evidence>
<dbReference type="Gene3D" id="3.30.200.20">
    <property type="entry name" value="Phosphorylase Kinase, domain 1"/>
    <property type="match status" value="1"/>
</dbReference>
<dbReference type="InterPro" id="IPR011009">
    <property type="entry name" value="Kinase-like_dom_sf"/>
</dbReference>
<dbReference type="GO" id="GO:0004674">
    <property type="term" value="F:protein serine/threonine kinase activity"/>
    <property type="evidence" value="ECO:0007669"/>
    <property type="project" value="UniProtKB-KW"/>
</dbReference>
<dbReference type="GO" id="GO:0005524">
    <property type="term" value="F:ATP binding"/>
    <property type="evidence" value="ECO:0007669"/>
    <property type="project" value="UniProtKB-KW"/>
</dbReference>
<keyword evidence="6" id="KW-1133">Transmembrane helix</keyword>
<accession>A0AAW0KHQ0</accession>
<sequence>MESESSPYHCLTISAFLLFLKSTILRPFADDEDELFTFFYHSLPQVRNDGNKSQTVIIVVPIIAFVMLIIISCIYLRVRKPGKKPESEAVDEIESLESLQFDFDTVKVATDDFSDANKLGQGGFGVVYKLVGINMKDGEFKGREELSPIE</sequence>
<dbReference type="EMBL" id="PKMF04000294">
    <property type="protein sequence ID" value="KAK7838955.1"/>
    <property type="molecule type" value="Genomic_DNA"/>
</dbReference>
<organism evidence="7 8">
    <name type="scientific">Quercus suber</name>
    <name type="common">Cork oak</name>
    <dbReference type="NCBI Taxonomy" id="58331"/>
    <lineage>
        <taxon>Eukaryota</taxon>
        <taxon>Viridiplantae</taxon>
        <taxon>Streptophyta</taxon>
        <taxon>Embryophyta</taxon>
        <taxon>Tracheophyta</taxon>
        <taxon>Spermatophyta</taxon>
        <taxon>Magnoliopsida</taxon>
        <taxon>eudicotyledons</taxon>
        <taxon>Gunneridae</taxon>
        <taxon>Pentapetalae</taxon>
        <taxon>rosids</taxon>
        <taxon>fabids</taxon>
        <taxon>Fagales</taxon>
        <taxon>Fagaceae</taxon>
        <taxon>Quercus</taxon>
    </lineage>
</organism>
<dbReference type="Proteomes" id="UP000237347">
    <property type="component" value="Unassembled WGS sequence"/>
</dbReference>
<keyword evidence="2" id="KW-0808">Transferase</keyword>
<evidence type="ECO:0000313" key="8">
    <source>
        <dbReference type="Proteomes" id="UP000237347"/>
    </source>
</evidence>
<proteinExistence type="predicted"/>
<gene>
    <name evidence="7" type="primary">CRK27_4</name>
    <name evidence="7" type="ORF">CFP56_018899</name>
</gene>
<dbReference type="PANTHER" id="PTHR27002:SF1073">
    <property type="entry name" value="CYSTEINE-RICH RECEPTOR-LIKE PROTEIN KINASE 29"/>
    <property type="match status" value="1"/>
</dbReference>
<evidence type="ECO:0000256" key="3">
    <source>
        <dbReference type="ARBA" id="ARBA00022741"/>
    </source>
</evidence>
<keyword evidence="6" id="KW-0472">Membrane</keyword>
<comment type="caution">
    <text evidence="7">The sequence shown here is derived from an EMBL/GenBank/DDBJ whole genome shotgun (WGS) entry which is preliminary data.</text>
</comment>
<evidence type="ECO:0000256" key="6">
    <source>
        <dbReference type="SAM" id="Phobius"/>
    </source>
</evidence>
<evidence type="ECO:0000256" key="4">
    <source>
        <dbReference type="ARBA" id="ARBA00022777"/>
    </source>
</evidence>
<dbReference type="PANTHER" id="PTHR27002">
    <property type="entry name" value="RECEPTOR-LIKE SERINE/THREONINE-PROTEIN KINASE SD1-8"/>
    <property type="match status" value="1"/>
</dbReference>
<evidence type="ECO:0000256" key="2">
    <source>
        <dbReference type="ARBA" id="ARBA00022679"/>
    </source>
</evidence>
<dbReference type="GO" id="GO:0005886">
    <property type="term" value="C:plasma membrane"/>
    <property type="evidence" value="ECO:0007669"/>
    <property type="project" value="TreeGrafter"/>
</dbReference>
<dbReference type="SUPFAM" id="SSF56112">
    <property type="entry name" value="Protein kinase-like (PK-like)"/>
    <property type="match status" value="1"/>
</dbReference>
<keyword evidence="4" id="KW-0418">Kinase</keyword>
<keyword evidence="8" id="KW-1185">Reference proteome</keyword>
<dbReference type="AlphaFoldDB" id="A0AAW0KHQ0"/>
<keyword evidence="5" id="KW-0067">ATP-binding</keyword>
<keyword evidence="1" id="KW-0723">Serine/threonine-protein kinase</keyword>